<evidence type="ECO:0000259" key="1">
    <source>
        <dbReference type="Pfam" id="PF01494"/>
    </source>
</evidence>
<dbReference type="InterPro" id="IPR036188">
    <property type="entry name" value="FAD/NAD-bd_sf"/>
</dbReference>
<dbReference type="InterPro" id="IPR002938">
    <property type="entry name" value="FAD-bd"/>
</dbReference>
<evidence type="ECO:0000313" key="2">
    <source>
        <dbReference type="EMBL" id="KAK9682002.1"/>
    </source>
</evidence>
<feature type="domain" description="FAD-binding" evidence="1">
    <location>
        <begin position="3"/>
        <end position="174"/>
    </location>
</feature>
<sequence>MKKAIIVGGSIAGIACAHALTTAGWQVVVIEKSNGPTTGSPTGAGLGLDALSCKIISSWLGGLGPLQRATLPLSIDQNQMTMTQTKTTRTITRDEEFNFRAAHWADLHGLLLNSLNPQIFMWAHEFLSLCISDDKNSVTVNAKSLQTGEIIHVIGDLLVAADGCLSSIRRRIFLSGHMLRYSGYCAWRGVFDFSGDEDLETIKGIRKVYPDIGKCLYFDLAPNTHCVLYELLNKRMNWIWYINQPEPQTKGNSVTMKVSKEMIEKMQDDAERFFVPELVALIKVTEEPFLNVMYDSEPLDKIVFDNVVLVGDAAHPTTPHCLRSTNMSILDAAVLGKCLKKWGQNDLQSALSEYQSTRLPVVSKQVLHSRRVGRIKQGLGLPDRESFDPTTANSEDWCEIQQKNVPFFFHIPECML</sequence>
<dbReference type="PROSITE" id="PS51257">
    <property type="entry name" value="PROKAR_LIPOPROTEIN"/>
    <property type="match status" value="1"/>
</dbReference>
<reference evidence="2" key="1">
    <citation type="submission" date="2024-03" db="EMBL/GenBank/DDBJ databases">
        <title>WGS assembly of Saponaria officinalis var. Norfolk2.</title>
        <authorList>
            <person name="Jenkins J."/>
            <person name="Shu S."/>
            <person name="Grimwood J."/>
            <person name="Barry K."/>
            <person name="Goodstein D."/>
            <person name="Schmutz J."/>
            <person name="Leebens-Mack J."/>
            <person name="Osbourn A."/>
        </authorList>
    </citation>
    <scope>NUCLEOTIDE SEQUENCE [LARGE SCALE GENOMIC DNA]</scope>
    <source>
        <strain evidence="2">JIC</strain>
    </source>
</reference>
<protein>
    <recommendedName>
        <fullName evidence="1">FAD-binding domain-containing protein</fullName>
    </recommendedName>
</protein>
<dbReference type="PANTHER" id="PTHR47469">
    <property type="entry name" value="MONOOXYGENASE-LIKE"/>
    <property type="match status" value="1"/>
</dbReference>
<dbReference type="SUPFAM" id="SSF54373">
    <property type="entry name" value="FAD-linked reductases, C-terminal domain"/>
    <property type="match status" value="1"/>
</dbReference>
<dbReference type="SUPFAM" id="SSF51905">
    <property type="entry name" value="FAD/NAD(P)-binding domain"/>
    <property type="match status" value="1"/>
</dbReference>
<feature type="domain" description="FAD-binding" evidence="1">
    <location>
        <begin position="300"/>
        <end position="366"/>
    </location>
</feature>
<dbReference type="PANTHER" id="PTHR47469:SF2">
    <property type="entry name" value="OS06G0597600 PROTEIN"/>
    <property type="match status" value="1"/>
</dbReference>
<dbReference type="Proteomes" id="UP001443914">
    <property type="component" value="Unassembled WGS sequence"/>
</dbReference>
<dbReference type="InterPro" id="IPR053212">
    <property type="entry name" value="DHP_3-monooxygenase"/>
</dbReference>
<keyword evidence="3" id="KW-1185">Reference proteome</keyword>
<organism evidence="2 3">
    <name type="scientific">Saponaria officinalis</name>
    <name type="common">Common soapwort</name>
    <name type="synonym">Lychnis saponaria</name>
    <dbReference type="NCBI Taxonomy" id="3572"/>
    <lineage>
        <taxon>Eukaryota</taxon>
        <taxon>Viridiplantae</taxon>
        <taxon>Streptophyta</taxon>
        <taxon>Embryophyta</taxon>
        <taxon>Tracheophyta</taxon>
        <taxon>Spermatophyta</taxon>
        <taxon>Magnoliopsida</taxon>
        <taxon>eudicotyledons</taxon>
        <taxon>Gunneridae</taxon>
        <taxon>Pentapetalae</taxon>
        <taxon>Caryophyllales</taxon>
        <taxon>Caryophyllaceae</taxon>
        <taxon>Caryophylleae</taxon>
        <taxon>Saponaria</taxon>
    </lineage>
</organism>
<gene>
    <name evidence="2" type="ORF">RND81_10G043100</name>
</gene>
<dbReference type="PRINTS" id="PR00420">
    <property type="entry name" value="RNGMNOXGNASE"/>
</dbReference>
<dbReference type="Pfam" id="PF01494">
    <property type="entry name" value="FAD_binding_3"/>
    <property type="match status" value="2"/>
</dbReference>
<name>A0AAW1I083_SAPOF</name>
<dbReference type="AlphaFoldDB" id="A0AAW1I083"/>
<comment type="caution">
    <text evidence="2">The sequence shown here is derived from an EMBL/GenBank/DDBJ whole genome shotgun (WGS) entry which is preliminary data.</text>
</comment>
<dbReference type="EMBL" id="JBDFQZ010000010">
    <property type="protein sequence ID" value="KAK9682002.1"/>
    <property type="molecule type" value="Genomic_DNA"/>
</dbReference>
<dbReference type="Gene3D" id="3.50.50.60">
    <property type="entry name" value="FAD/NAD(P)-binding domain"/>
    <property type="match status" value="1"/>
</dbReference>
<dbReference type="GO" id="GO:0071949">
    <property type="term" value="F:FAD binding"/>
    <property type="evidence" value="ECO:0007669"/>
    <property type="project" value="InterPro"/>
</dbReference>
<accession>A0AAW1I083</accession>
<evidence type="ECO:0000313" key="3">
    <source>
        <dbReference type="Proteomes" id="UP001443914"/>
    </source>
</evidence>
<proteinExistence type="predicted"/>